<evidence type="ECO:0000256" key="1">
    <source>
        <dbReference type="ARBA" id="ARBA00038454"/>
    </source>
</evidence>
<protein>
    <recommendedName>
        <fullName evidence="2">GAF domain-containing protein</fullName>
    </recommendedName>
</protein>
<gene>
    <name evidence="3" type="ORF">SD1D_2079</name>
</gene>
<feature type="domain" description="GAF" evidence="2">
    <location>
        <begin position="57"/>
        <end position="156"/>
    </location>
</feature>
<dbReference type="InterPro" id="IPR003018">
    <property type="entry name" value="GAF"/>
</dbReference>
<dbReference type="AlphaFoldDB" id="A0A0K8J7T6"/>
<proteinExistence type="inferred from homology"/>
<evidence type="ECO:0000313" key="3">
    <source>
        <dbReference type="EMBL" id="CUH93615.1"/>
    </source>
</evidence>
<keyword evidence="4" id="KW-1185">Reference proteome</keyword>
<dbReference type="RefSeq" id="WP_058258848.1">
    <property type="nucleotide sequence ID" value="NZ_DUPS01000032.1"/>
</dbReference>
<dbReference type="OrthoDB" id="9796252at2"/>
<dbReference type="InterPro" id="IPR000614">
    <property type="entry name" value="FRMsr_CS"/>
</dbReference>
<dbReference type="PROSITE" id="PS01320">
    <property type="entry name" value="UPF0067"/>
    <property type="match status" value="1"/>
</dbReference>
<reference evidence="4" key="1">
    <citation type="submission" date="2015-09" db="EMBL/GenBank/DDBJ databases">
        <authorList>
            <person name="Wibberg D."/>
        </authorList>
    </citation>
    <scope>NUCLEOTIDE SEQUENCE [LARGE SCALE GENOMIC DNA]</scope>
    <source>
        <strain evidence="4">SD1D</strain>
    </source>
</reference>
<dbReference type="InterPro" id="IPR051330">
    <property type="entry name" value="Phosphatase_reg/MetRdx"/>
</dbReference>
<evidence type="ECO:0000313" key="4">
    <source>
        <dbReference type="Proteomes" id="UP000196053"/>
    </source>
</evidence>
<dbReference type="SUPFAM" id="SSF55781">
    <property type="entry name" value="GAF domain-like"/>
    <property type="match status" value="1"/>
</dbReference>
<name>A0A0K8J7T6_9FIRM</name>
<dbReference type="InterPro" id="IPR029016">
    <property type="entry name" value="GAF-like_dom_sf"/>
</dbReference>
<accession>A0A0K8J7T6</accession>
<dbReference type="EMBL" id="LN879430">
    <property type="protein sequence ID" value="CUH93615.1"/>
    <property type="molecule type" value="Genomic_DNA"/>
</dbReference>
<dbReference type="Proteomes" id="UP000196053">
    <property type="component" value="Chromosome I"/>
</dbReference>
<dbReference type="PANTHER" id="PTHR21021">
    <property type="entry name" value="GAF/PUTATIVE CYTOSKELETAL PROTEIN"/>
    <property type="match status" value="1"/>
</dbReference>
<dbReference type="Gene3D" id="3.30.450.40">
    <property type="match status" value="1"/>
</dbReference>
<dbReference type="FunFam" id="3.30.450.40:FF:000008">
    <property type="entry name" value="GAF domain-containing proteins"/>
    <property type="match status" value="1"/>
</dbReference>
<dbReference type="Pfam" id="PF13185">
    <property type="entry name" value="GAF_2"/>
    <property type="match status" value="1"/>
</dbReference>
<dbReference type="GO" id="GO:0033745">
    <property type="term" value="F:L-methionine-(R)-S-oxide reductase activity"/>
    <property type="evidence" value="ECO:0007669"/>
    <property type="project" value="TreeGrafter"/>
</dbReference>
<sequence>MSNFNEEIKYPENKEESYKLIHKQLEALLENETHLIPNLSNSSALLKLALPKTNWVGFYLLKNNELLLGPFQGKPACVHIPIGKGVCGTAVASGKAQVVYDVHAFPGHIACDSESKSEIVIPIYSEGRIVAVLDIDSPVIGRFDEEDLKGLSQVVHILETSCNWDQV</sequence>
<evidence type="ECO:0000259" key="2">
    <source>
        <dbReference type="Pfam" id="PF13185"/>
    </source>
</evidence>
<dbReference type="KEGG" id="hsd:SD1D_2079"/>
<dbReference type="PANTHER" id="PTHR21021:SF15">
    <property type="entry name" value="FREE METHIONINE-R-SULFOXIDE REDUCTASE"/>
    <property type="match status" value="1"/>
</dbReference>
<dbReference type="GO" id="GO:0005829">
    <property type="term" value="C:cytosol"/>
    <property type="evidence" value="ECO:0007669"/>
    <property type="project" value="TreeGrafter"/>
</dbReference>
<organism evidence="3 4">
    <name type="scientific">Herbinix luporum</name>
    <dbReference type="NCBI Taxonomy" id="1679721"/>
    <lineage>
        <taxon>Bacteria</taxon>
        <taxon>Bacillati</taxon>
        <taxon>Bacillota</taxon>
        <taxon>Clostridia</taxon>
        <taxon>Lachnospirales</taxon>
        <taxon>Lachnospiraceae</taxon>
        <taxon>Herbinix</taxon>
    </lineage>
</organism>
<comment type="similarity">
    <text evidence="1">Belongs to the free Met sulfoxide reductase family.</text>
</comment>